<proteinExistence type="predicted"/>
<dbReference type="EMBL" id="RHHR01000015">
    <property type="protein sequence ID" value="RNB74397.1"/>
    <property type="molecule type" value="Genomic_DNA"/>
</dbReference>
<evidence type="ECO:0000313" key="2">
    <source>
        <dbReference type="EMBL" id="RNB74397.1"/>
    </source>
</evidence>
<evidence type="ECO:0000313" key="3">
    <source>
        <dbReference type="Proteomes" id="UP000282028"/>
    </source>
</evidence>
<keyword evidence="1" id="KW-0472">Membrane</keyword>
<evidence type="ECO:0008006" key="4">
    <source>
        <dbReference type="Google" id="ProtNLM"/>
    </source>
</evidence>
<organism evidence="2 3">
    <name type="scientific">Brevibacillus invocatus</name>
    <dbReference type="NCBI Taxonomy" id="173959"/>
    <lineage>
        <taxon>Bacteria</taxon>
        <taxon>Bacillati</taxon>
        <taxon>Bacillota</taxon>
        <taxon>Bacilli</taxon>
        <taxon>Bacillales</taxon>
        <taxon>Paenibacillaceae</taxon>
        <taxon>Brevibacillus</taxon>
    </lineage>
</organism>
<dbReference type="RefSeq" id="WP_122909256.1">
    <property type="nucleotide sequence ID" value="NZ_CBCSBE010000003.1"/>
</dbReference>
<dbReference type="Proteomes" id="UP000282028">
    <property type="component" value="Unassembled WGS sequence"/>
</dbReference>
<dbReference type="OrthoDB" id="2472536at2"/>
<comment type="caution">
    <text evidence="2">The sequence shown here is derived from an EMBL/GenBank/DDBJ whole genome shotgun (WGS) entry which is preliminary data.</text>
</comment>
<evidence type="ECO:0000256" key="1">
    <source>
        <dbReference type="SAM" id="Phobius"/>
    </source>
</evidence>
<sequence>MMTNTIQKFYAKMKVSLNNQKGAQAIEWIALAGVILAVFASIQVFFKGDTAVGTAVSDTLSNIIKGISGGE</sequence>
<protein>
    <recommendedName>
        <fullName evidence="4">Flp family type IVb pilin</fullName>
    </recommendedName>
</protein>
<reference evidence="2 3" key="1">
    <citation type="submission" date="2018-10" db="EMBL/GenBank/DDBJ databases">
        <title>Phylogenomics of Brevibacillus.</title>
        <authorList>
            <person name="Dunlap C."/>
        </authorList>
    </citation>
    <scope>NUCLEOTIDE SEQUENCE [LARGE SCALE GENOMIC DNA]</scope>
    <source>
        <strain evidence="2 3">JCM 12215</strain>
    </source>
</reference>
<keyword evidence="3" id="KW-1185">Reference proteome</keyword>
<feature type="transmembrane region" description="Helical" evidence="1">
    <location>
        <begin position="28"/>
        <end position="46"/>
    </location>
</feature>
<keyword evidence="1" id="KW-1133">Transmembrane helix</keyword>
<accession>A0A3M8CGE4</accession>
<dbReference type="AlphaFoldDB" id="A0A3M8CGE4"/>
<name>A0A3M8CGE4_9BACL</name>
<keyword evidence="1" id="KW-0812">Transmembrane</keyword>
<gene>
    <name evidence="2" type="ORF">EDM52_10785</name>
</gene>